<dbReference type="Proteomes" id="UP001163823">
    <property type="component" value="Chromosome 10"/>
</dbReference>
<dbReference type="KEGG" id="qsa:O6P43_024489"/>
<dbReference type="InterPro" id="IPR036638">
    <property type="entry name" value="HLH_DNA-bd_sf"/>
</dbReference>
<evidence type="ECO:0000313" key="8">
    <source>
        <dbReference type="Proteomes" id="UP001163823"/>
    </source>
</evidence>
<gene>
    <name evidence="7" type="ORF">O6P43_024489</name>
</gene>
<evidence type="ECO:0000313" key="7">
    <source>
        <dbReference type="EMBL" id="KAJ7952684.1"/>
    </source>
</evidence>
<dbReference type="PANTHER" id="PTHR45959:SF73">
    <property type="entry name" value="TRANSCRIPTION FACTOR BHLH25"/>
    <property type="match status" value="1"/>
</dbReference>
<dbReference type="GO" id="GO:0005634">
    <property type="term" value="C:nucleus"/>
    <property type="evidence" value="ECO:0007669"/>
    <property type="project" value="UniProtKB-SubCell"/>
</dbReference>
<dbReference type="CDD" id="cd11452">
    <property type="entry name" value="bHLH_AtNAI1_like"/>
    <property type="match status" value="1"/>
</dbReference>
<protein>
    <submittedName>
        <fullName evidence="7">Transcription factor bHLH18</fullName>
    </submittedName>
</protein>
<dbReference type="GO" id="GO:0046983">
    <property type="term" value="F:protein dimerization activity"/>
    <property type="evidence" value="ECO:0007669"/>
    <property type="project" value="InterPro"/>
</dbReference>
<reference evidence="7" key="1">
    <citation type="journal article" date="2023" name="Science">
        <title>Elucidation of the pathway for biosynthesis of saponin adjuvants from the soapbark tree.</title>
        <authorList>
            <person name="Reed J."/>
            <person name="Orme A."/>
            <person name="El-Demerdash A."/>
            <person name="Owen C."/>
            <person name="Martin L.B.B."/>
            <person name="Misra R.C."/>
            <person name="Kikuchi S."/>
            <person name="Rejzek M."/>
            <person name="Martin A.C."/>
            <person name="Harkess A."/>
            <person name="Leebens-Mack J."/>
            <person name="Louveau T."/>
            <person name="Stephenson M.J."/>
            <person name="Osbourn A."/>
        </authorList>
    </citation>
    <scope>NUCLEOTIDE SEQUENCE</scope>
    <source>
        <strain evidence="7">S10</strain>
    </source>
</reference>
<feature type="domain" description="BHLH" evidence="6">
    <location>
        <begin position="176"/>
        <end position="225"/>
    </location>
</feature>
<dbReference type="InterPro" id="IPR011598">
    <property type="entry name" value="bHLH_dom"/>
</dbReference>
<evidence type="ECO:0000256" key="5">
    <source>
        <dbReference type="SAM" id="Coils"/>
    </source>
</evidence>
<name>A0AAD7L6V0_QUISA</name>
<evidence type="ECO:0000256" key="1">
    <source>
        <dbReference type="ARBA" id="ARBA00004123"/>
    </source>
</evidence>
<dbReference type="PROSITE" id="PS50888">
    <property type="entry name" value="BHLH"/>
    <property type="match status" value="1"/>
</dbReference>
<evidence type="ECO:0000256" key="3">
    <source>
        <dbReference type="ARBA" id="ARBA00023163"/>
    </source>
</evidence>
<dbReference type="Pfam" id="PF00010">
    <property type="entry name" value="HLH"/>
    <property type="match status" value="1"/>
</dbReference>
<proteinExistence type="predicted"/>
<dbReference type="AlphaFoldDB" id="A0AAD7L6V0"/>
<evidence type="ECO:0000256" key="2">
    <source>
        <dbReference type="ARBA" id="ARBA00023015"/>
    </source>
</evidence>
<dbReference type="SMART" id="SM00353">
    <property type="entry name" value="HLH"/>
    <property type="match status" value="1"/>
</dbReference>
<dbReference type="EMBL" id="JARAOO010000010">
    <property type="protein sequence ID" value="KAJ7952684.1"/>
    <property type="molecule type" value="Genomic_DNA"/>
</dbReference>
<dbReference type="Gene3D" id="4.10.280.10">
    <property type="entry name" value="Helix-loop-helix DNA-binding domain"/>
    <property type="match status" value="1"/>
</dbReference>
<keyword evidence="2" id="KW-0805">Transcription regulation</keyword>
<organism evidence="7 8">
    <name type="scientific">Quillaja saponaria</name>
    <name type="common">Soap bark tree</name>
    <dbReference type="NCBI Taxonomy" id="32244"/>
    <lineage>
        <taxon>Eukaryota</taxon>
        <taxon>Viridiplantae</taxon>
        <taxon>Streptophyta</taxon>
        <taxon>Embryophyta</taxon>
        <taxon>Tracheophyta</taxon>
        <taxon>Spermatophyta</taxon>
        <taxon>Magnoliopsida</taxon>
        <taxon>eudicotyledons</taxon>
        <taxon>Gunneridae</taxon>
        <taxon>Pentapetalae</taxon>
        <taxon>rosids</taxon>
        <taxon>fabids</taxon>
        <taxon>Fabales</taxon>
        <taxon>Quillajaceae</taxon>
        <taxon>Quillaja</taxon>
    </lineage>
</organism>
<keyword evidence="8" id="KW-1185">Reference proteome</keyword>
<keyword evidence="4" id="KW-0539">Nucleus</keyword>
<dbReference type="PANTHER" id="PTHR45959">
    <property type="entry name" value="BHLH TRANSCRIPTION FACTOR"/>
    <property type="match status" value="1"/>
</dbReference>
<feature type="coiled-coil region" evidence="5">
    <location>
        <begin position="215"/>
        <end position="242"/>
    </location>
</feature>
<dbReference type="InterPro" id="IPR052610">
    <property type="entry name" value="bHLH_transcription_regulator"/>
</dbReference>
<sequence length="357" mass="40049">MEISSANWLSELEMEDPTLLHPYQMNSLGYPFNGLNFQSCIGESNSSYDQYCFDYSKTTQNFNEMPQLLERPAKQQKTSSWNSCSTTEVHIADPNIHKAASSSSSGSQLISFEQNHNSISSSVPSQQFSGVKRPKSEEGFCINQSMDFDNKNCLPKCGQGMINNNKTGGTLTRSPLHAQDHVMAERKRREKLSQRFIALSAIVPGLKKMDKASVLGDAINYMKQLQERVNSLEQQVATKTVESVVFVNRSHLYTDDDISSSDENFDDGSNQLPLPEIEARVSNKNVLIRIYCEKHIGSVSTILTEIEKLHLIVHNSCALPFGTTTLDITIVAQMDEKYSMTTKDLVRNLKQALLQFL</sequence>
<keyword evidence="3" id="KW-0804">Transcription</keyword>
<evidence type="ECO:0000259" key="6">
    <source>
        <dbReference type="PROSITE" id="PS50888"/>
    </source>
</evidence>
<comment type="caution">
    <text evidence="7">The sequence shown here is derived from an EMBL/GenBank/DDBJ whole genome shotgun (WGS) entry which is preliminary data.</text>
</comment>
<comment type="subcellular location">
    <subcellularLocation>
        <location evidence="1">Nucleus</location>
    </subcellularLocation>
</comment>
<keyword evidence="5" id="KW-0175">Coiled coil</keyword>
<accession>A0AAD7L6V0</accession>
<dbReference type="SUPFAM" id="SSF47459">
    <property type="entry name" value="HLH, helix-loop-helix DNA-binding domain"/>
    <property type="match status" value="1"/>
</dbReference>
<evidence type="ECO:0000256" key="4">
    <source>
        <dbReference type="ARBA" id="ARBA00023242"/>
    </source>
</evidence>